<feature type="signal peptide" evidence="1">
    <location>
        <begin position="1"/>
        <end position="24"/>
    </location>
</feature>
<evidence type="ECO:0000313" key="2">
    <source>
        <dbReference type="EMBL" id="GMR42228.1"/>
    </source>
</evidence>
<dbReference type="Proteomes" id="UP001328107">
    <property type="component" value="Unassembled WGS sequence"/>
</dbReference>
<keyword evidence="3" id="KW-1185">Reference proteome</keyword>
<evidence type="ECO:0000256" key="1">
    <source>
        <dbReference type="SAM" id="SignalP"/>
    </source>
</evidence>
<feature type="chain" id="PRO_5042849373" evidence="1">
    <location>
        <begin position="25"/>
        <end position="157"/>
    </location>
</feature>
<dbReference type="EMBL" id="BTRK01000003">
    <property type="protein sequence ID" value="GMR42228.1"/>
    <property type="molecule type" value="Genomic_DNA"/>
</dbReference>
<proteinExistence type="predicted"/>
<dbReference type="AlphaFoldDB" id="A0AAN5C907"/>
<sequence length="157" mass="17170">MHLPPSSTLFLIFFILSIWDSAECGGGRGAVLGEENTVEESTERSIVVDDLPSIIELLDENGSDYEYKTVVPDSVMVPIHFDLSASKRGGGRAFKRGGGRPVDILTDVIEKRGGARLFPNEKRGGARIFQGEKRGGRLFKRGGARPSVIEPEDDYSM</sequence>
<evidence type="ECO:0000313" key="3">
    <source>
        <dbReference type="Proteomes" id="UP001328107"/>
    </source>
</evidence>
<protein>
    <submittedName>
        <fullName evidence="2">Uncharacterized protein</fullName>
    </submittedName>
</protein>
<comment type="caution">
    <text evidence="2">The sequence shown here is derived from an EMBL/GenBank/DDBJ whole genome shotgun (WGS) entry which is preliminary data.</text>
</comment>
<keyword evidence="1" id="KW-0732">Signal</keyword>
<gene>
    <name evidence="2" type="ORF">PMAYCL1PPCAC_12423</name>
</gene>
<reference evidence="3" key="1">
    <citation type="submission" date="2022-10" db="EMBL/GenBank/DDBJ databases">
        <title>Genome assembly of Pristionchus species.</title>
        <authorList>
            <person name="Yoshida K."/>
            <person name="Sommer R.J."/>
        </authorList>
    </citation>
    <scope>NUCLEOTIDE SEQUENCE [LARGE SCALE GENOMIC DNA]</scope>
    <source>
        <strain evidence="3">RS5460</strain>
    </source>
</reference>
<accession>A0AAN5C907</accession>
<name>A0AAN5C907_9BILA</name>
<organism evidence="2 3">
    <name type="scientific">Pristionchus mayeri</name>
    <dbReference type="NCBI Taxonomy" id="1317129"/>
    <lineage>
        <taxon>Eukaryota</taxon>
        <taxon>Metazoa</taxon>
        <taxon>Ecdysozoa</taxon>
        <taxon>Nematoda</taxon>
        <taxon>Chromadorea</taxon>
        <taxon>Rhabditida</taxon>
        <taxon>Rhabditina</taxon>
        <taxon>Diplogasteromorpha</taxon>
        <taxon>Diplogasteroidea</taxon>
        <taxon>Neodiplogasteridae</taxon>
        <taxon>Pristionchus</taxon>
    </lineage>
</organism>